<dbReference type="Proteomes" id="UP001165101">
    <property type="component" value="Unassembled WGS sequence"/>
</dbReference>
<evidence type="ECO:0000313" key="1">
    <source>
        <dbReference type="EMBL" id="GMF01427.1"/>
    </source>
</evidence>
<organism evidence="1 2">
    <name type="scientific">Candida boidinii</name>
    <name type="common">Yeast</name>
    <dbReference type="NCBI Taxonomy" id="5477"/>
    <lineage>
        <taxon>Eukaryota</taxon>
        <taxon>Fungi</taxon>
        <taxon>Dikarya</taxon>
        <taxon>Ascomycota</taxon>
        <taxon>Saccharomycotina</taxon>
        <taxon>Pichiomycetes</taxon>
        <taxon>Pichiales</taxon>
        <taxon>Pichiaceae</taxon>
        <taxon>Ogataea</taxon>
        <taxon>Ogataea/Candida clade</taxon>
    </lineage>
</organism>
<accession>A0ACB5U4V1</accession>
<proteinExistence type="predicted"/>
<keyword evidence="2" id="KW-1185">Reference proteome</keyword>
<gene>
    <name evidence="1" type="ORF">Cboi01_000584600</name>
</gene>
<name>A0ACB5U4V1_CANBO</name>
<reference evidence="1" key="1">
    <citation type="submission" date="2023-04" db="EMBL/GenBank/DDBJ databases">
        <title>Candida boidinii NBRC 1967.</title>
        <authorList>
            <person name="Ichikawa N."/>
            <person name="Sato H."/>
            <person name="Tonouchi N."/>
        </authorList>
    </citation>
    <scope>NUCLEOTIDE SEQUENCE</scope>
    <source>
        <strain evidence="1">NBRC 1967</strain>
    </source>
</reference>
<comment type="caution">
    <text evidence="1">The sequence shown here is derived from an EMBL/GenBank/DDBJ whole genome shotgun (WGS) entry which is preliminary data.</text>
</comment>
<sequence length="160" mass="18307">MYLPTSNLTSPMMGNTPIQHHPQLASPSMPQQFIPQNMAMGQNPMMFDDRHHHQQQQQQLHHPNQQQQQQQHHHNQHHQQHHHPNSGLPGFANTGPLPPVMIPTFQPQFFPMGYPAPNMGAPMPNVLPPAGFPYEVVPNMQPNNNQMRGNHRGSRGHYKF</sequence>
<dbReference type="EMBL" id="BSXV01004908">
    <property type="protein sequence ID" value="GMF01427.1"/>
    <property type="molecule type" value="Genomic_DNA"/>
</dbReference>
<evidence type="ECO:0000313" key="2">
    <source>
        <dbReference type="Proteomes" id="UP001165101"/>
    </source>
</evidence>
<protein>
    <submittedName>
        <fullName evidence="1">Unnamed protein product</fullName>
    </submittedName>
</protein>